<organism evidence="1">
    <name type="scientific">freshwater metagenome</name>
    <dbReference type="NCBI Taxonomy" id="449393"/>
    <lineage>
        <taxon>unclassified sequences</taxon>
        <taxon>metagenomes</taxon>
        <taxon>ecological metagenomes</taxon>
    </lineage>
</organism>
<dbReference type="EMBL" id="CAEZZU010000178">
    <property type="protein sequence ID" value="CAB4786131.1"/>
    <property type="molecule type" value="Genomic_DNA"/>
</dbReference>
<protein>
    <submittedName>
        <fullName evidence="1">Unannotated protein</fullName>
    </submittedName>
</protein>
<gene>
    <name evidence="1" type="ORF">UFOPK2925_01131</name>
</gene>
<accession>A0A6J6WLN9</accession>
<sequence length="284" mass="30762">MVGVLGPKGSQRLLDRYGIYYWLNILRIQPHLIAKSERFGGVCSLPADEAIGGFPLKRSEWGPMKIESRDSVSLKPVELDEFSQLLVQVGLAGMDEHLETQVEKFPLIVLAAIDDEQHGFLFGSLERVGGTPCILWGLGAIRKGKTSGTTLKGLVAELYRRAAISFPDEDVLIAGRIAHPATYSLFAQLDDVVPRPNYKATGEERAWGRRLAKRFSCDTRYDEHAFRVKPGKVPEPVLDASTVKGGGKAAIELVGECSPSGGEAIIVFGWVSADALAGGFGLLA</sequence>
<proteinExistence type="predicted"/>
<evidence type="ECO:0000313" key="1">
    <source>
        <dbReference type="EMBL" id="CAB4786131.1"/>
    </source>
</evidence>
<reference evidence="1" key="1">
    <citation type="submission" date="2020-05" db="EMBL/GenBank/DDBJ databases">
        <authorList>
            <person name="Chiriac C."/>
            <person name="Salcher M."/>
            <person name="Ghai R."/>
            <person name="Kavagutti S V."/>
        </authorList>
    </citation>
    <scope>NUCLEOTIDE SEQUENCE</scope>
</reference>
<name>A0A6J6WLN9_9ZZZZ</name>
<dbReference type="AlphaFoldDB" id="A0A6J6WLN9"/>